<protein>
    <submittedName>
        <fullName evidence="1">Uncharacterized protein</fullName>
    </submittedName>
</protein>
<organism evidence="1 2">
    <name type="scientific">Adonisia turfae CCMR0081</name>
    <dbReference type="NCBI Taxonomy" id="2292702"/>
    <lineage>
        <taxon>Bacteria</taxon>
        <taxon>Bacillati</taxon>
        <taxon>Cyanobacteriota</taxon>
        <taxon>Adonisia</taxon>
        <taxon>Adonisia turfae</taxon>
    </lineage>
</organism>
<keyword evidence="2" id="KW-1185">Reference proteome</keyword>
<sequence>MAPAKRERQMVDIGELVADIDRYPEAAGIDADIWQTLSYTQKVKILIQRQLQSVQQHLDKVDEDNE</sequence>
<dbReference type="AlphaFoldDB" id="A0A6M0RIC1"/>
<evidence type="ECO:0000313" key="1">
    <source>
        <dbReference type="EMBL" id="NEZ55502.1"/>
    </source>
</evidence>
<proteinExistence type="predicted"/>
<dbReference type="EMBL" id="QXHD01000004">
    <property type="protein sequence ID" value="NEZ55502.1"/>
    <property type="molecule type" value="Genomic_DNA"/>
</dbReference>
<dbReference type="Proteomes" id="UP000481033">
    <property type="component" value="Unassembled WGS sequence"/>
</dbReference>
<comment type="caution">
    <text evidence="1">The sequence shown here is derived from an EMBL/GenBank/DDBJ whole genome shotgun (WGS) entry which is preliminary data.</text>
</comment>
<gene>
    <name evidence="1" type="ORF">DXZ20_07405</name>
</gene>
<dbReference type="RefSeq" id="WP_163660936.1">
    <property type="nucleotide sequence ID" value="NZ_QXHD01000004.1"/>
</dbReference>
<reference evidence="1 2" key="1">
    <citation type="journal article" date="2020" name="Microb. Ecol.">
        <title>Ecogenomics of the Marine Benthic Filamentous Cyanobacterium Adonisia.</title>
        <authorList>
            <person name="Walter J.M."/>
            <person name="Coutinho F.H."/>
            <person name="Leomil L."/>
            <person name="Hargreaves P.I."/>
            <person name="Campeao M.E."/>
            <person name="Vieira V.V."/>
            <person name="Silva B.S."/>
            <person name="Fistarol G.O."/>
            <person name="Salomon P.S."/>
            <person name="Sawabe T."/>
            <person name="Mino S."/>
            <person name="Hosokawa M."/>
            <person name="Miyashita H."/>
            <person name="Maruyama F."/>
            <person name="van Verk M.C."/>
            <person name="Dutilh B.E."/>
            <person name="Thompson C.C."/>
            <person name="Thompson F.L."/>
        </authorList>
    </citation>
    <scope>NUCLEOTIDE SEQUENCE [LARGE SCALE GENOMIC DNA]</scope>
    <source>
        <strain evidence="1 2">CCMR0081</strain>
    </source>
</reference>
<accession>A0A6M0RIC1</accession>
<name>A0A6M0RIC1_9CYAN</name>
<evidence type="ECO:0000313" key="2">
    <source>
        <dbReference type="Proteomes" id="UP000481033"/>
    </source>
</evidence>